<dbReference type="Pfam" id="PF02561">
    <property type="entry name" value="FliS"/>
    <property type="match status" value="1"/>
</dbReference>
<dbReference type="OrthoDB" id="9792010at2"/>
<reference evidence="6 7" key="1">
    <citation type="submission" date="2015-07" db="EMBL/GenBank/DDBJ databases">
        <title>ATOL: Assembling a taxonomically balanced genome-scale reconstruction of the evolutionary history of the Enterobacteriaceae.</title>
        <authorList>
            <person name="Plunkett G.III."/>
            <person name="Neeno-Eckwall E.C."/>
            <person name="Glasner J.D."/>
            <person name="Perna N.T."/>
        </authorList>
    </citation>
    <scope>NUCLEOTIDE SEQUENCE [LARGE SCALE GENOMIC DNA]</scope>
    <source>
        <strain evidence="6 7">ATCC 35017</strain>
    </source>
</reference>
<comment type="similarity">
    <text evidence="2">Belongs to the FliS family.</text>
</comment>
<protein>
    <submittedName>
        <fullName evidence="6">Uncharacterized protein</fullName>
    </submittedName>
</protein>
<comment type="caution">
    <text evidence="6">The sequence shown here is derived from an EMBL/GenBank/DDBJ whole genome shotgun (WGS) entry which is preliminary data.</text>
</comment>
<dbReference type="InterPro" id="IPR003713">
    <property type="entry name" value="FliS"/>
</dbReference>
<evidence type="ECO:0000256" key="1">
    <source>
        <dbReference type="ARBA" id="ARBA00004514"/>
    </source>
</evidence>
<organism evidence="6 7">
    <name type="scientific">Moellerella wisconsensis ATCC 35017</name>
    <dbReference type="NCBI Taxonomy" id="1354267"/>
    <lineage>
        <taxon>Bacteria</taxon>
        <taxon>Pseudomonadati</taxon>
        <taxon>Pseudomonadota</taxon>
        <taxon>Gammaproteobacteria</taxon>
        <taxon>Enterobacterales</taxon>
        <taxon>Morganellaceae</taxon>
        <taxon>Moellerella</taxon>
    </lineage>
</organism>
<evidence type="ECO:0000256" key="4">
    <source>
        <dbReference type="ARBA" id="ARBA00022795"/>
    </source>
</evidence>
<dbReference type="GO" id="GO:0044780">
    <property type="term" value="P:bacterial-type flagellum assembly"/>
    <property type="evidence" value="ECO:0007669"/>
    <property type="project" value="InterPro"/>
</dbReference>
<proteinExistence type="inferred from homology"/>
<dbReference type="Gene3D" id="1.20.120.340">
    <property type="entry name" value="Flagellar protein FliS"/>
    <property type="match status" value="1"/>
</dbReference>
<evidence type="ECO:0000256" key="2">
    <source>
        <dbReference type="ARBA" id="ARBA00008787"/>
    </source>
</evidence>
<dbReference type="GO" id="GO:0005829">
    <property type="term" value="C:cytosol"/>
    <property type="evidence" value="ECO:0007669"/>
    <property type="project" value="UniProtKB-SubCell"/>
</dbReference>
<dbReference type="GO" id="GO:0071973">
    <property type="term" value="P:bacterial-type flagellum-dependent cell motility"/>
    <property type="evidence" value="ECO:0007669"/>
    <property type="project" value="TreeGrafter"/>
</dbReference>
<accession>A0A0N0Z812</accession>
<evidence type="ECO:0000256" key="3">
    <source>
        <dbReference type="ARBA" id="ARBA00022490"/>
    </source>
</evidence>
<dbReference type="Proteomes" id="UP000053226">
    <property type="component" value="Unassembled WGS sequence"/>
</dbReference>
<evidence type="ECO:0000256" key="5">
    <source>
        <dbReference type="ARBA" id="ARBA00023186"/>
    </source>
</evidence>
<keyword evidence="7" id="KW-1185">Reference proteome</keyword>
<keyword evidence="5" id="KW-0143">Chaperone</keyword>
<dbReference type="InterPro" id="IPR036584">
    <property type="entry name" value="FliS_sf"/>
</dbReference>
<keyword evidence="3" id="KW-0963">Cytoplasm</keyword>
<name>A0A0N0Z812_9GAMM</name>
<dbReference type="PANTHER" id="PTHR34773">
    <property type="entry name" value="FLAGELLAR SECRETION CHAPERONE FLIS"/>
    <property type="match status" value="1"/>
</dbReference>
<sequence length="129" mass="14864">MTNLSAQKLYQSVDNESQILHSSPQQIIHILLKTVISRIKQAKLFIQKQEIVKKGESFNKAIDLLQTIIYADIDFAALQREDAAYTSLYHTVIKQLMYAHLHNDVSILESVIDEMSTHLILRQSQEEIQ</sequence>
<dbReference type="RefSeq" id="WP_053908739.1">
    <property type="nucleotide sequence ID" value="NZ_CAWMUS010000022.1"/>
</dbReference>
<keyword evidence="4" id="KW-1005">Bacterial flagellum biogenesis</keyword>
<dbReference type="EMBL" id="LGAA01000022">
    <property type="protein sequence ID" value="KPD02314.1"/>
    <property type="molecule type" value="Genomic_DNA"/>
</dbReference>
<dbReference type="PANTHER" id="PTHR34773:SF1">
    <property type="entry name" value="FLAGELLAR SECRETION CHAPERONE FLIS"/>
    <property type="match status" value="1"/>
</dbReference>
<evidence type="ECO:0000313" key="6">
    <source>
        <dbReference type="EMBL" id="KPD02314.1"/>
    </source>
</evidence>
<gene>
    <name evidence="6" type="ORF">M992_2317</name>
</gene>
<evidence type="ECO:0000313" key="7">
    <source>
        <dbReference type="Proteomes" id="UP000053226"/>
    </source>
</evidence>
<dbReference type="SUPFAM" id="SSF101116">
    <property type="entry name" value="Flagellar export chaperone FliS"/>
    <property type="match status" value="1"/>
</dbReference>
<comment type="subcellular location">
    <subcellularLocation>
        <location evidence="1">Cytoplasm</location>
        <location evidence="1">Cytosol</location>
    </subcellularLocation>
</comment>
<dbReference type="AlphaFoldDB" id="A0A0N0Z812"/>